<dbReference type="Gene3D" id="1.10.10.10">
    <property type="entry name" value="Winged helix-like DNA-binding domain superfamily/Winged helix DNA-binding domain"/>
    <property type="match status" value="1"/>
</dbReference>
<comment type="caution">
    <text evidence="1">The sequence shown here is derived from an EMBL/GenBank/DDBJ whole genome shotgun (WGS) entry which is preliminary data.</text>
</comment>
<dbReference type="CDD" id="cd00090">
    <property type="entry name" value="HTH_ARSR"/>
    <property type="match status" value="1"/>
</dbReference>
<dbReference type="AlphaFoldDB" id="A0A1X0A1S7"/>
<dbReference type="OrthoDB" id="4775386at2"/>
<evidence type="ECO:0008006" key="3">
    <source>
        <dbReference type="Google" id="ProtNLM"/>
    </source>
</evidence>
<dbReference type="InterPro" id="IPR036388">
    <property type="entry name" value="WH-like_DNA-bd_sf"/>
</dbReference>
<keyword evidence="2" id="KW-1185">Reference proteome</keyword>
<name>A0A1X0A1S7_MYCAN</name>
<dbReference type="InterPro" id="IPR011991">
    <property type="entry name" value="ArsR-like_HTH"/>
</dbReference>
<organism evidence="1 2">
    <name type="scientific">Mycobacterium angelicum</name>
    <dbReference type="NCBI Taxonomy" id="470074"/>
    <lineage>
        <taxon>Bacteria</taxon>
        <taxon>Bacillati</taxon>
        <taxon>Actinomycetota</taxon>
        <taxon>Actinomycetes</taxon>
        <taxon>Mycobacteriales</taxon>
        <taxon>Mycobacteriaceae</taxon>
        <taxon>Mycobacterium</taxon>
    </lineage>
</organism>
<dbReference type="Proteomes" id="UP000192284">
    <property type="component" value="Unassembled WGS sequence"/>
</dbReference>
<gene>
    <name evidence="1" type="ORF">BST12_06690</name>
</gene>
<protein>
    <recommendedName>
        <fullName evidence="3">Helix-turn-helix domain-containing protein</fullName>
    </recommendedName>
</protein>
<dbReference type="EMBL" id="MVHE01000006">
    <property type="protein sequence ID" value="ORA23838.1"/>
    <property type="molecule type" value="Genomic_DNA"/>
</dbReference>
<proteinExistence type="predicted"/>
<dbReference type="Pfam" id="PF13730">
    <property type="entry name" value="HTH_36"/>
    <property type="match status" value="1"/>
</dbReference>
<evidence type="ECO:0000313" key="1">
    <source>
        <dbReference type="EMBL" id="ORA23838.1"/>
    </source>
</evidence>
<sequence length="181" mass="19937">MDKFAYLKSLRGRTIPPSAYRVLVEMWNYSDENGRNAYPGAERLSEDTGLTVRAVRKQLAWLEEMGYLIKEKGGGRGRATVYSLALPGEQAPTLKNPAGREIRVSDGTGPENALWPVANDPDDNCPGCGKALEIDYRDIHKGLNPVGIRYISTGAGWHENCHRNTRPNSLPMEGQLAAALQ</sequence>
<accession>A0A1X0A1S7</accession>
<dbReference type="RefSeq" id="WP_083112301.1">
    <property type="nucleotide sequence ID" value="NZ_JACKTS010000016.1"/>
</dbReference>
<reference evidence="1 2" key="1">
    <citation type="submission" date="2017-02" db="EMBL/GenBank/DDBJ databases">
        <title>The new phylogeny of genus Mycobacterium.</title>
        <authorList>
            <person name="Tortoli E."/>
            <person name="Trovato A."/>
            <person name="Cirillo D.M."/>
        </authorList>
    </citation>
    <scope>NUCLEOTIDE SEQUENCE [LARGE SCALE GENOMIC DNA]</scope>
    <source>
        <strain evidence="1 2">DSM 45057</strain>
    </source>
</reference>
<evidence type="ECO:0000313" key="2">
    <source>
        <dbReference type="Proteomes" id="UP000192284"/>
    </source>
</evidence>
<dbReference type="SUPFAM" id="SSF46785">
    <property type="entry name" value="Winged helix' DNA-binding domain"/>
    <property type="match status" value="1"/>
</dbReference>
<dbReference type="InterPro" id="IPR036390">
    <property type="entry name" value="WH_DNA-bd_sf"/>
</dbReference>